<keyword evidence="4" id="KW-0067">ATP-binding</keyword>
<feature type="domain" description="Disease resistance protein At4g27190-like leucine-rich repeats" evidence="7">
    <location>
        <begin position="1550"/>
        <end position="1688"/>
    </location>
</feature>
<dbReference type="GO" id="GO:0006952">
    <property type="term" value="P:defense response"/>
    <property type="evidence" value="ECO:0007669"/>
    <property type="project" value="UniProtKB-KW"/>
</dbReference>
<dbReference type="GO" id="GO:0005524">
    <property type="term" value="F:ATP binding"/>
    <property type="evidence" value="ECO:0007669"/>
    <property type="project" value="UniProtKB-KW"/>
</dbReference>
<dbReference type="EMBL" id="JAWXYG010000006">
    <property type="protein sequence ID" value="KAK4269750.1"/>
    <property type="molecule type" value="Genomic_DNA"/>
</dbReference>
<feature type="domain" description="Disease resistance protein At4g27190-like leucine-rich repeats" evidence="7">
    <location>
        <begin position="782"/>
        <end position="903"/>
    </location>
</feature>
<dbReference type="InterPro" id="IPR027417">
    <property type="entry name" value="P-loop_NTPase"/>
</dbReference>
<dbReference type="GO" id="GO:0043531">
    <property type="term" value="F:ADP binding"/>
    <property type="evidence" value="ECO:0007669"/>
    <property type="project" value="InterPro"/>
</dbReference>
<feature type="domain" description="Disease resistance protein At4g27190-like leucine-rich repeats" evidence="7">
    <location>
        <begin position="2182"/>
        <end position="2257"/>
    </location>
</feature>
<dbReference type="InterPro" id="IPR050905">
    <property type="entry name" value="Plant_NBS-LRR"/>
</dbReference>
<evidence type="ECO:0008006" key="10">
    <source>
        <dbReference type="Google" id="ProtNLM"/>
    </source>
</evidence>
<dbReference type="InterPro" id="IPR002182">
    <property type="entry name" value="NB-ARC"/>
</dbReference>
<dbReference type="Proteomes" id="UP001293593">
    <property type="component" value="Unassembled WGS sequence"/>
</dbReference>
<keyword evidence="2" id="KW-0547">Nucleotide-binding</keyword>
<evidence type="ECO:0000256" key="4">
    <source>
        <dbReference type="ARBA" id="ARBA00022840"/>
    </source>
</evidence>
<evidence type="ECO:0000259" key="6">
    <source>
        <dbReference type="Pfam" id="PF00931"/>
    </source>
</evidence>
<keyword evidence="9" id="KW-1185">Reference proteome</keyword>
<feature type="domain" description="Disease resistance protein At4g27190-like leucine-rich repeats" evidence="7">
    <location>
        <begin position="2045"/>
        <end position="2180"/>
    </location>
</feature>
<keyword evidence="3" id="KW-0611">Plant defense</keyword>
<protein>
    <recommendedName>
        <fullName evidence="10">AAA+ ATPase domain-containing protein</fullName>
    </recommendedName>
</protein>
<dbReference type="Pfam" id="PF00931">
    <property type="entry name" value="NB-ARC"/>
    <property type="match status" value="1"/>
</dbReference>
<feature type="region of interest" description="Disordered" evidence="5">
    <location>
        <begin position="2697"/>
        <end position="2719"/>
    </location>
</feature>
<proteinExistence type="inferred from homology"/>
<feature type="domain" description="Disease resistance protein At4g27190-like leucine-rich repeats" evidence="7">
    <location>
        <begin position="2287"/>
        <end position="2421"/>
    </location>
</feature>
<sequence length="2719" mass="309193">MEFVSIVVDKALNPLVQPVGRQLGYLYNYGDNVEELKGWFQRLKGAMETLSHQVEAAKRNARVIEVPVTHWLEKAQSKLAEVDKFLKDERHQKTGCSQGGPNLKLRHQLGRKAKKMTSDCDQLLQQEPNSNAISYQPHPEATETALYDSGYVAFKSREDVMEKVTNALRDPTAKMIGIYGQGGAGKSALVKEAARKAIQNKLFSQVVIANITSTPDVRKIQGEMAEMLGLRLDDESRSGRAVRLRQRLKNERNALVILDDLWPGFNLNMLGILFRDHEISQMTVKDTVNDSQNQLETEKSPGDSKGCKILVTSRSKEVMSSELGIQESLIFSLKDIEKEEAVELFKKVAKVTEKDVELEPLSAEIADRCSELPMAIIAVANALRNTKSKLAWETALEQMKRQEAVEVLKPVEFSTKLSYDHMQSEELKSFFLLCARISKDPSIADLVKYCIGLGIFQGVYTVKEARDRTNILVDKLKASSLLNAGSTDQITMHDLVRDAALSIAFKEQAIFTMRYGKLDEWPDKEKFERYTTISLHHCDISDGILESLSCPGLKVFHVESNNPSLIIPDKLFEGMGELTVLILVGIDLSSLPSSIRSLKKLRMLCLEQCVIGGNISIIGELKKLRVLSLSGSKFESLQSELRQLGKLQLFDISNCTELRVIPPNVISNLISLEELYMENDLIQWGVEGQTNRNKIACLYELWHLQQLKRLNIHVQDVATLPRSLSYDKLDGYRIVVGHFEPALFEDLKMHCLFGASRELALQLKKGNANIDFHMGFIKMLLKSVNHLFLGELDGVQNVIHELNLEGFLCLKHLTIIKNPDIQYIINSKELGKDIMAFPKLESMCLYELQNMEKICNVTLLTMTSFCSLRTIKIKICSQLKNLFPFFMVRHLTNLERIEVSACEALEEIVFGEKQDIGNAVEFPQLRILTLQSLPTLTSFYTNEKMPPGSQNDEISVADEQSSTSVAILFNINVSVQNLTQLNVKDCDNLEYLFSLTMVWSLGNLESLSIERCAVMKHIFKPEDNITNEAMKVIDVFPQLRKMEVTFMEELETVWYDQASLKSFCSLDYVIVKDCNKLVTIFPNYMVGRFSSLGRLEVMNCKLVEKIFDLEGSKEIGGKKETKLWNLRIEMMPKLKHIWSMDPKIILDFENLQIVQVMGCPDIENVFPISVANGRPKLEYIRVSTCPKLKEIVSNEGRSNENDIKFEFHQLTTIAFQQLPQLTSFYPERHSVEFSALKQLYLIRCDKLETEKSVLCGVKQVISKLEAMGIGQQGMQWLQNCIGNDVNRLLNIKTLYLDGLRSMEMLFWFLQRTPNLENMFLVRCFNKEILSGGSHVAHKKIGTAVHLRTLRLRYFPVQNISFLNHPIIQRVEQLYLVGCSGLITLFPSLISFSHLTYLEVSRCSRLENLMTSSTAKSLVQLIGMKITQCEMMTEIVIKEEKEGFDEIVFSKLKSLQLMYLSNLKSFCSCKEGLAFKFPSIEKLILRDCFKMEYFCKNITCIPKLRKVYVVEEEGEVWPKNTQEEGKKWYWEDDLNTTVKKIFEDMVFFQYTEELRLFQHPKLDKVCQGQVPMPNNCFRNIKYLVVVECVMSSASFSKFLSYLKNLEKLEICDGFVDVIFDIDELTEMNADSFRLKTLTLDGLPFLKCVWSKDPHGFVSFPNLQEVVISHCEKLETLLPASVAENLVKLEISKCYALVEIVGKTEAVASKQSSTFQLPSLTSLLLYDLPELQCFYPEISILECPKLGVLRVIKCTKLDVFTSEVPSHQGAHGHEDEVGTSPHKQTLFLIEKVIPSLETLWLNKKMTSMLCCSQHHACMLHKLKELKLFFGDDDEDAATSLPFEFLQKLPNLTSLSIDQFNSLKEMLPCQKTKEINSKLLQNLELLIVTSCPCLMTLVPSLVSFCNLKQLIITECHGLVFLLPSSTAKSLVQLEKMIIRNCKSLEQIVSPDTGELASDMVIFEKLTDINLISLPSLVTFCSGNAAILFPILQFGSIFDCPMMKIFSQGVIEAPNLIAIQASRDPCDLHYSEDLNSTVEKLFWDRVRDVQDLKLGDHPELEYIWHDNLHIREMSFSKLKSLVVEGCEIRSIIPFHLLPYLSNLEALEVRKCVSLRTILDVNKDSRPPSSFSSSLQLKKLILEELPNLKHIWNEEPQGILSLQCLQQVCVDGCKSIKSLFPTSVAIDKLEKLELKCCEGLEEIIADDKTEGSCNKVFIFHNLSSLTLWELPELKHFYSGRHHLEWPQLNLLNVYHCCKLRTFTAKFPSHLHEAHSTNDQQAIVSVEKVVPKLEELLLSKNDITMFSHEKFDLPLFNGIRYLKLMCFHGDQTTTFPYRFFLKVRNMEKLLVGCSSFREIFPLAQLEGSELILPASGFLSRLKELELNDLSELASIGLEHSWHTIPPVLQSLRVVGCSNLIHLVSYTVSFSSLVDLTLTECHKLEYVFTSSTAITLSLLKNMSISRCDSMKEIVAELVDDSAKHDIMMPQLGTLSLHSLPKLECFHSGSSTFNFACLREVSIIECGIMKIFCQRVDLKTPLLRQDLNAGIQQAHDTKTPFSVCVQTSCAQRSHVDEDSIGRDRGPDIHQGALFRKLDSILFHTSQCLLYLMNSQLYAQVMLCLDSILFHIIKYLSTQTDHMSFQSHSVSQEDTEGQRSHVESDSTGRDRRPDVHQGPVLRKSNSVFDTKNSFISYLMDIDESDEKRPEELFFGPPSEPRSNSQGTW</sequence>
<dbReference type="SUPFAM" id="SSF52540">
    <property type="entry name" value="P-loop containing nucleoside triphosphate hydrolases"/>
    <property type="match status" value="1"/>
</dbReference>
<dbReference type="InterPro" id="IPR032675">
    <property type="entry name" value="LRR_dom_sf"/>
</dbReference>
<dbReference type="Gene3D" id="3.80.10.10">
    <property type="entry name" value="Ribonuclease Inhibitor"/>
    <property type="match status" value="8"/>
</dbReference>
<feature type="domain" description="NB-ARC" evidence="6">
    <location>
        <begin position="158"/>
        <end position="278"/>
    </location>
</feature>
<comment type="similarity">
    <text evidence="1">Belongs to the disease resistance NB-LRR family.</text>
</comment>
<feature type="compositionally biased region" description="Basic and acidic residues" evidence="5">
    <location>
        <begin position="2647"/>
        <end position="2666"/>
    </location>
</feature>
<reference evidence="8" key="1">
    <citation type="submission" date="2023-10" db="EMBL/GenBank/DDBJ databases">
        <title>Chromosome-level genome of the transformable northern wattle, Acacia crassicarpa.</title>
        <authorList>
            <person name="Massaro I."/>
            <person name="Sinha N.R."/>
            <person name="Poethig S."/>
            <person name="Leichty A.R."/>
        </authorList>
    </citation>
    <scope>NUCLEOTIDE SEQUENCE</scope>
    <source>
        <strain evidence="8">Acra3RX</strain>
        <tissue evidence="8">Leaf</tissue>
    </source>
</reference>
<feature type="domain" description="Disease resistance protein At4g27190-like leucine-rich repeats" evidence="7">
    <location>
        <begin position="1900"/>
        <end position="2000"/>
    </location>
</feature>
<comment type="caution">
    <text evidence="8">The sequence shown here is derived from an EMBL/GenBank/DDBJ whole genome shotgun (WGS) entry which is preliminary data.</text>
</comment>
<dbReference type="PRINTS" id="PR00364">
    <property type="entry name" value="DISEASERSIST"/>
</dbReference>
<evidence type="ECO:0000256" key="3">
    <source>
        <dbReference type="ARBA" id="ARBA00022821"/>
    </source>
</evidence>
<feature type="domain" description="Disease resistance protein At4g27190-like leucine-rich repeats" evidence="7">
    <location>
        <begin position="1389"/>
        <end position="1492"/>
    </location>
</feature>
<dbReference type="Pfam" id="PF23247">
    <property type="entry name" value="LRR_RPS2"/>
    <property type="match status" value="9"/>
</dbReference>
<gene>
    <name evidence="8" type="ORF">QN277_022865</name>
</gene>
<dbReference type="PANTHER" id="PTHR33463">
    <property type="entry name" value="NB-ARC DOMAIN-CONTAINING PROTEIN-RELATED"/>
    <property type="match status" value="1"/>
</dbReference>
<accession>A0AAE1KC93</accession>
<evidence type="ECO:0000256" key="1">
    <source>
        <dbReference type="ARBA" id="ARBA00008894"/>
    </source>
</evidence>
<evidence type="ECO:0000313" key="8">
    <source>
        <dbReference type="EMBL" id="KAK4269750.1"/>
    </source>
</evidence>
<dbReference type="SUPFAM" id="SSF52058">
    <property type="entry name" value="L domain-like"/>
    <property type="match status" value="5"/>
</dbReference>
<dbReference type="InterPro" id="IPR042197">
    <property type="entry name" value="Apaf_helical"/>
</dbReference>
<dbReference type="Gene3D" id="3.40.50.300">
    <property type="entry name" value="P-loop containing nucleotide triphosphate hydrolases"/>
    <property type="match status" value="1"/>
</dbReference>
<dbReference type="InterPro" id="IPR057135">
    <property type="entry name" value="At4g27190-like_LRR"/>
</dbReference>
<feature type="domain" description="Disease resistance protein At4g27190-like leucine-rich repeats" evidence="7">
    <location>
        <begin position="2422"/>
        <end position="2522"/>
    </location>
</feature>
<name>A0AAE1KC93_9FABA</name>
<dbReference type="PANTHER" id="PTHR33463:SF196">
    <property type="entry name" value="NB-ARC DOMAIN DISEASE RESISTANCE PROTEIN"/>
    <property type="match status" value="1"/>
</dbReference>
<dbReference type="SUPFAM" id="SSF52047">
    <property type="entry name" value="RNI-like"/>
    <property type="match status" value="2"/>
</dbReference>
<feature type="domain" description="Disease resistance protein At4g27190-like leucine-rich repeats" evidence="7">
    <location>
        <begin position="1048"/>
        <end position="1185"/>
    </location>
</feature>
<feature type="region of interest" description="Disordered" evidence="5">
    <location>
        <begin position="2637"/>
        <end position="2670"/>
    </location>
</feature>
<evidence type="ECO:0000256" key="5">
    <source>
        <dbReference type="SAM" id="MobiDB-lite"/>
    </source>
</evidence>
<evidence type="ECO:0000313" key="9">
    <source>
        <dbReference type="Proteomes" id="UP001293593"/>
    </source>
</evidence>
<dbReference type="Gene3D" id="1.10.8.430">
    <property type="entry name" value="Helical domain of apoptotic protease-activating factors"/>
    <property type="match status" value="1"/>
</dbReference>
<evidence type="ECO:0000256" key="2">
    <source>
        <dbReference type="ARBA" id="ARBA00022741"/>
    </source>
</evidence>
<organism evidence="8 9">
    <name type="scientific">Acacia crassicarpa</name>
    <name type="common">northern wattle</name>
    <dbReference type="NCBI Taxonomy" id="499986"/>
    <lineage>
        <taxon>Eukaryota</taxon>
        <taxon>Viridiplantae</taxon>
        <taxon>Streptophyta</taxon>
        <taxon>Embryophyta</taxon>
        <taxon>Tracheophyta</taxon>
        <taxon>Spermatophyta</taxon>
        <taxon>Magnoliopsida</taxon>
        <taxon>eudicotyledons</taxon>
        <taxon>Gunneridae</taxon>
        <taxon>Pentapetalae</taxon>
        <taxon>rosids</taxon>
        <taxon>fabids</taxon>
        <taxon>Fabales</taxon>
        <taxon>Fabaceae</taxon>
        <taxon>Caesalpinioideae</taxon>
        <taxon>mimosoid clade</taxon>
        <taxon>Acacieae</taxon>
        <taxon>Acacia</taxon>
    </lineage>
</organism>
<evidence type="ECO:0000259" key="7">
    <source>
        <dbReference type="Pfam" id="PF23247"/>
    </source>
</evidence>